<evidence type="ECO:0000256" key="1">
    <source>
        <dbReference type="ARBA" id="ARBA00004123"/>
    </source>
</evidence>
<dbReference type="CDD" id="cd00067">
    <property type="entry name" value="GAL4"/>
    <property type="match status" value="1"/>
</dbReference>
<dbReference type="PROSITE" id="PS00463">
    <property type="entry name" value="ZN2_CY6_FUNGAL_1"/>
    <property type="match status" value="1"/>
</dbReference>
<evidence type="ECO:0000313" key="8">
    <source>
        <dbReference type="EMBL" id="OGE52641.1"/>
    </source>
</evidence>
<accession>A0A1F5LI78</accession>
<dbReference type="GO" id="GO:0005634">
    <property type="term" value="C:nucleus"/>
    <property type="evidence" value="ECO:0007669"/>
    <property type="project" value="UniProtKB-SubCell"/>
</dbReference>
<dbReference type="Pfam" id="PF00172">
    <property type="entry name" value="Zn_clus"/>
    <property type="match status" value="1"/>
</dbReference>
<dbReference type="InterPro" id="IPR036864">
    <property type="entry name" value="Zn2-C6_fun-type_DNA-bd_sf"/>
</dbReference>
<comment type="subcellular location">
    <subcellularLocation>
        <location evidence="1">Nucleus</location>
    </subcellularLocation>
</comment>
<name>A0A1F5LI78_PENAI</name>
<keyword evidence="5" id="KW-0804">Transcription</keyword>
<dbReference type="EMBL" id="LXJU01000009">
    <property type="protein sequence ID" value="OGE52641.1"/>
    <property type="molecule type" value="Genomic_DNA"/>
</dbReference>
<comment type="caution">
    <text evidence="8">The sequence shown here is derived from an EMBL/GenBank/DDBJ whole genome shotgun (WGS) entry which is preliminary data.</text>
</comment>
<dbReference type="InterPro" id="IPR050815">
    <property type="entry name" value="TF_fung"/>
</dbReference>
<dbReference type="GO" id="GO:0008270">
    <property type="term" value="F:zinc ion binding"/>
    <property type="evidence" value="ECO:0007669"/>
    <property type="project" value="InterPro"/>
</dbReference>
<protein>
    <recommendedName>
        <fullName evidence="7">Zn(2)-C6 fungal-type domain-containing protein</fullName>
    </recommendedName>
</protein>
<dbReference type="GO" id="GO:0003677">
    <property type="term" value="F:DNA binding"/>
    <property type="evidence" value="ECO:0007669"/>
    <property type="project" value="UniProtKB-KW"/>
</dbReference>
<dbReference type="GO" id="GO:0000981">
    <property type="term" value="F:DNA-binding transcription factor activity, RNA polymerase II-specific"/>
    <property type="evidence" value="ECO:0007669"/>
    <property type="project" value="InterPro"/>
</dbReference>
<evidence type="ECO:0000256" key="3">
    <source>
        <dbReference type="ARBA" id="ARBA00023015"/>
    </source>
</evidence>
<evidence type="ECO:0000256" key="6">
    <source>
        <dbReference type="ARBA" id="ARBA00023242"/>
    </source>
</evidence>
<evidence type="ECO:0000313" key="9">
    <source>
        <dbReference type="Proteomes" id="UP000177622"/>
    </source>
</evidence>
<dbReference type="PANTHER" id="PTHR47338:SF9">
    <property type="entry name" value="ZN(II)2CYS6 TRANSCRIPTION FACTOR (EUROFUNG)"/>
    <property type="match status" value="1"/>
</dbReference>
<dbReference type="STRING" id="1835702.A0A1F5LI78"/>
<dbReference type="Pfam" id="PF04082">
    <property type="entry name" value="Fungal_trans"/>
    <property type="match status" value="1"/>
</dbReference>
<dbReference type="CDD" id="cd12148">
    <property type="entry name" value="fungal_TF_MHR"/>
    <property type="match status" value="1"/>
</dbReference>
<keyword evidence="2" id="KW-0479">Metal-binding</keyword>
<evidence type="ECO:0000259" key="7">
    <source>
        <dbReference type="PROSITE" id="PS50048"/>
    </source>
</evidence>
<dbReference type="Proteomes" id="UP000177622">
    <property type="component" value="Unassembled WGS sequence"/>
</dbReference>
<keyword evidence="6" id="KW-0539">Nucleus</keyword>
<dbReference type="InterPro" id="IPR007219">
    <property type="entry name" value="XnlR_reg_dom"/>
</dbReference>
<feature type="domain" description="Zn(2)-C6 fungal-type" evidence="7">
    <location>
        <begin position="15"/>
        <end position="45"/>
    </location>
</feature>
<evidence type="ECO:0000256" key="4">
    <source>
        <dbReference type="ARBA" id="ARBA00023125"/>
    </source>
</evidence>
<dbReference type="PANTHER" id="PTHR47338">
    <property type="entry name" value="ZN(II)2CYS6 TRANSCRIPTION FACTOR (EUROFUNG)-RELATED"/>
    <property type="match status" value="1"/>
</dbReference>
<evidence type="ECO:0000256" key="2">
    <source>
        <dbReference type="ARBA" id="ARBA00022723"/>
    </source>
</evidence>
<evidence type="ECO:0000256" key="5">
    <source>
        <dbReference type="ARBA" id="ARBA00023163"/>
    </source>
</evidence>
<dbReference type="SMART" id="SM00066">
    <property type="entry name" value="GAL4"/>
    <property type="match status" value="1"/>
</dbReference>
<dbReference type="SUPFAM" id="SSF57701">
    <property type="entry name" value="Zn2/Cys6 DNA-binding domain"/>
    <property type="match status" value="1"/>
</dbReference>
<dbReference type="RefSeq" id="XP_022488081.1">
    <property type="nucleotide sequence ID" value="XM_022631867.1"/>
</dbReference>
<dbReference type="Gene3D" id="4.10.240.10">
    <property type="entry name" value="Zn(2)-C6 fungal-type DNA-binding domain"/>
    <property type="match status" value="1"/>
</dbReference>
<keyword evidence="4" id="KW-0238">DNA-binding</keyword>
<proteinExistence type="predicted"/>
<reference evidence="8 9" key="1">
    <citation type="journal article" date="2016" name="Sci. Rep.">
        <title>Penicillium arizonense, a new, genome sequenced fungal species, reveals a high chemical diversity in secreted metabolites.</title>
        <authorList>
            <person name="Grijseels S."/>
            <person name="Nielsen J.C."/>
            <person name="Randelovic M."/>
            <person name="Nielsen J."/>
            <person name="Nielsen K.F."/>
            <person name="Workman M."/>
            <person name="Frisvad J.C."/>
        </authorList>
    </citation>
    <scope>NUCLEOTIDE SEQUENCE [LARGE SCALE GENOMIC DNA]</scope>
    <source>
        <strain evidence="8 9">CBS 141311</strain>
    </source>
</reference>
<keyword evidence="3" id="KW-0805">Transcription regulation</keyword>
<dbReference type="InterPro" id="IPR001138">
    <property type="entry name" value="Zn2Cys6_DnaBD"/>
</dbReference>
<dbReference type="OrthoDB" id="2943660at2759"/>
<dbReference type="GO" id="GO:0006351">
    <property type="term" value="P:DNA-templated transcription"/>
    <property type="evidence" value="ECO:0007669"/>
    <property type="project" value="InterPro"/>
</dbReference>
<dbReference type="GeneID" id="34576601"/>
<sequence>MSTNGPRPAKRARQACDPCRRKKSRCPGEKPVCSYCERLKQQCVYSQSELAEPESAAEMAKRLESVEDKLEELISSLGPRQELSPVTMDFNLMSHATDTPSLEEQNSLMRAARLYLAFCNYQPLPLFSSGDFLENFMSRDTSLICVVQAIALRFDAVSESSDSHLQKLVGRARSLVMNQITNGVLEVSSLQTLCLLALFEFSSGNTTQAGLTISMASYLAQSITTRGQVLNDIQEEPDERIRCLWSIYFLKNLQGDGIQTNMLMAGTRTPFDTGSGISHTYNAPAIPQYPSSNPREDVGLVYYSIQISELWGAAMNYAATRVDHTSPAPWFPHSDYSIITYRHTEFDARVPLRHRYHANRFQSHTLEELDQRRDFWTQKLQSLRESIATNPGRQTWSINSRLLWEVLVYDHASRSPASNNISRNSFSDHDVRQQYSGMTSSDIDFQLLGSAGISGHKTVVKEVADGPPESVSTPPTEFTHERGTHTTLFMKPSGMMGDMMGEIINENLFVEPENYGRAIEDWWNMPSL</sequence>
<gene>
    <name evidence="8" type="ORF">PENARI_c009G05647</name>
</gene>
<dbReference type="PROSITE" id="PS50048">
    <property type="entry name" value="ZN2_CY6_FUNGAL_2"/>
    <property type="match status" value="1"/>
</dbReference>
<dbReference type="AlphaFoldDB" id="A0A1F5LI78"/>
<keyword evidence="9" id="KW-1185">Reference proteome</keyword>
<organism evidence="8 9">
    <name type="scientific">Penicillium arizonense</name>
    <dbReference type="NCBI Taxonomy" id="1835702"/>
    <lineage>
        <taxon>Eukaryota</taxon>
        <taxon>Fungi</taxon>
        <taxon>Dikarya</taxon>
        <taxon>Ascomycota</taxon>
        <taxon>Pezizomycotina</taxon>
        <taxon>Eurotiomycetes</taxon>
        <taxon>Eurotiomycetidae</taxon>
        <taxon>Eurotiales</taxon>
        <taxon>Aspergillaceae</taxon>
        <taxon>Penicillium</taxon>
    </lineage>
</organism>